<dbReference type="RefSeq" id="WP_057660137.1">
    <property type="nucleotide sequence ID" value="NZ_LDJL01000016.1"/>
</dbReference>
<keyword evidence="4" id="KW-1185">Reference proteome</keyword>
<name>A0A0R0CEF6_9GAMM</name>
<comment type="caution">
    <text evidence="3">The sequence shown here is derived from an EMBL/GenBank/DDBJ whole genome shotgun (WGS) entry which is preliminary data.</text>
</comment>
<dbReference type="Pfam" id="PF06713">
    <property type="entry name" value="bPH_4"/>
    <property type="match status" value="1"/>
</dbReference>
<organism evidence="3 4">
    <name type="scientific">Pseudoxanthomonas dokdonensis</name>
    <dbReference type="NCBI Taxonomy" id="344882"/>
    <lineage>
        <taxon>Bacteria</taxon>
        <taxon>Pseudomonadati</taxon>
        <taxon>Pseudomonadota</taxon>
        <taxon>Gammaproteobacteria</taxon>
        <taxon>Lysobacterales</taxon>
        <taxon>Lysobacteraceae</taxon>
        <taxon>Pseudoxanthomonas</taxon>
    </lineage>
</organism>
<feature type="transmembrane region" description="Helical" evidence="1">
    <location>
        <begin position="38"/>
        <end position="61"/>
    </location>
</feature>
<gene>
    <name evidence="3" type="ORF">ABB29_14005</name>
</gene>
<reference evidence="3 4" key="1">
    <citation type="submission" date="2015-05" db="EMBL/GenBank/DDBJ databases">
        <title>Genome sequencing and analysis of members of genus Stenotrophomonas.</title>
        <authorList>
            <person name="Patil P.P."/>
            <person name="Midha S."/>
            <person name="Patil P.B."/>
        </authorList>
    </citation>
    <scope>NUCLEOTIDE SEQUENCE [LARGE SCALE GENOMIC DNA]</scope>
    <source>
        <strain evidence="3 4">DSM 21858</strain>
    </source>
</reference>
<keyword evidence="1" id="KW-1133">Transmembrane helix</keyword>
<proteinExistence type="predicted"/>
<accession>A0A0R0CEF6</accession>
<dbReference type="PATRIC" id="fig|344882.3.peg.1185"/>
<evidence type="ECO:0000313" key="3">
    <source>
        <dbReference type="EMBL" id="KRG68157.1"/>
    </source>
</evidence>
<dbReference type="InterPro" id="IPR009589">
    <property type="entry name" value="PH_YyaB-like"/>
</dbReference>
<evidence type="ECO:0000259" key="2">
    <source>
        <dbReference type="Pfam" id="PF06713"/>
    </source>
</evidence>
<dbReference type="AlphaFoldDB" id="A0A0R0CEF6"/>
<feature type="transmembrane region" description="Helical" evidence="1">
    <location>
        <begin position="12"/>
        <end position="32"/>
    </location>
</feature>
<feature type="domain" description="Uncharacterized protein YyaB-like PH" evidence="2">
    <location>
        <begin position="62"/>
        <end position="135"/>
    </location>
</feature>
<evidence type="ECO:0000313" key="4">
    <source>
        <dbReference type="Proteomes" id="UP000052052"/>
    </source>
</evidence>
<keyword evidence="1" id="KW-0472">Membrane</keyword>
<protein>
    <recommendedName>
        <fullName evidence="2">Uncharacterized protein YyaB-like PH domain-containing protein</fullName>
    </recommendedName>
</protein>
<sequence>MATTYRSKVDGWLLIVLLGAMAVCLPAAFAALAQEQGWVAWLTVAAVLLLGFGLPLSLLFATRYTITADCLQVRSGPFRWRVPLAAITDITPTRNPASSPALSLDRLRIDYGRGRQLLISPRDQAGFMQAIEQACRKAGAGR</sequence>
<dbReference type="GO" id="GO:0030153">
    <property type="term" value="P:bacteriocin immunity"/>
    <property type="evidence" value="ECO:0007669"/>
    <property type="project" value="InterPro"/>
</dbReference>
<keyword evidence="1" id="KW-0812">Transmembrane</keyword>
<dbReference type="Proteomes" id="UP000052052">
    <property type="component" value="Unassembled WGS sequence"/>
</dbReference>
<evidence type="ECO:0000256" key="1">
    <source>
        <dbReference type="SAM" id="Phobius"/>
    </source>
</evidence>
<dbReference type="EMBL" id="LDJL01000016">
    <property type="protein sequence ID" value="KRG68157.1"/>
    <property type="molecule type" value="Genomic_DNA"/>
</dbReference>
<dbReference type="OrthoDB" id="6658731at2"/>
<dbReference type="STRING" id="344882.ABB29_14005"/>